<gene>
    <name evidence="5" type="primary">LOC110981101</name>
</gene>
<dbReference type="Pfam" id="PF07690">
    <property type="entry name" value="MFS_1"/>
    <property type="match status" value="1"/>
</dbReference>
<keyword evidence="2" id="KW-0812">Transmembrane</keyword>
<dbReference type="InterPro" id="IPR036259">
    <property type="entry name" value="MFS_trans_sf"/>
</dbReference>
<feature type="transmembrane region" description="Helical" evidence="2">
    <location>
        <begin position="169"/>
        <end position="188"/>
    </location>
</feature>
<keyword evidence="2" id="KW-0472">Membrane</keyword>
<feature type="domain" description="Major facilitator superfamily (MFS) profile" evidence="3">
    <location>
        <begin position="15"/>
        <end position="439"/>
    </location>
</feature>
<dbReference type="Proteomes" id="UP000694845">
    <property type="component" value="Unplaced"/>
</dbReference>
<accession>A0A8B7YL88</accession>
<dbReference type="InterPro" id="IPR050327">
    <property type="entry name" value="Proton-linked_MCT"/>
</dbReference>
<dbReference type="GO" id="GO:0016020">
    <property type="term" value="C:membrane"/>
    <property type="evidence" value="ECO:0007669"/>
    <property type="project" value="UniProtKB-SubCell"/>
</dbReference>
<protein>
    <submittedName>
        <fullName evidence="5">Monocarboxylate transporter 12-like isoform X1</fullName>
    </submittedName>
</protein>
<dbReference type="GO" id="GO:0008028">
    <property type="term" value="F:monocarboxylic acid transmembrane transporter activity"/>
    <property type="evidence" value="ECO:0007669"/>
    <property type="project" value="TreeGrafter"/>
</dbReference>
<dbReference type="KEGG" id="aplc:110981101"/>
<dbReference type="InterPro" id="IPR011701">
    <property type="entry name" value="MFS"/>
</dbReference>
<reference evidence="5" key="1">
    <citation type="submission" date="2025-08" db="UniProtKB">
        <authorList>
            <consortium name="RefSeq"/>
        </authorList>
    </citation>
    <scope>IDENTIFICATION</scope>
</reference>
<dbReference type="SUPFAM" id="SSF103473">
    <property type="entry name" value="MFS general substrate transporter"/>
    <property type="match status" value="1"/>
</dbReference>
<dbReference type="InterPro" id="IPR020846">
    <property type="entry name" value="MFS_dom"/>
</dbReference>
<organism evidence="4 5">
    <name type="scientific">Acanthaster planci</name>
    <name type="common">Crown-of-thorns starfish</name>
    <dbReference type="NCBI Taxonomy" id="133434"/>
    <lineage>
        <taxon>Eukaryota</taxon>
        <taxon>Metazoa</taxon>
        <taxon>Echinodermata</taxon>
        <taxon>Eleutherozoa</taxon>
        <taxon>Asterozoa</taxon>
        <taxon>Asteroidea</taxon>
        <taxon>Valvatacea</taxon>
        <taxon>Valvatida</taxon>
        <taxon>Acanthasteridae</taxon>
        <taxon>Acanthaster</taxon>
    </lineage>
</organism>
<dbReference type="GeneID" id="110981101"/>
<dbReference type="RefSeq" id="XP_022094024.1">
    <property type="nucleotide sequence ID" value="XM_022238332.1"/>
</dbReference>
<evidence type="ECO:0000259" key="3">
    <source>
        <dbReference type="PROSITE" id="PS50850"/>
    </source>
</evidence>
<feature type="transmembrane region" description="Helical" evidence="2">
    <location>
        <begin position="12"/>
        <end position="29"/>
    </location>
</feature>
<feature type="transmembrane region" description="Helical" evidence="2">
    <location>
        <begin position="289"/>
        <end position="305"/>
    </location>
</feature>
<feature type="transmembrane region" description="Helical" evidence="2">
    <location>
        <begin position="381"/>
        <end position="404"/>
    </location>
</feature>
<feature type="transmembrane region" description="Helical" evidence="2">
    <location>
        <begin position="136"/>
        <end position="157"/>
    </location>
</feature>
<evidence type="ECO:0000313" key="5">
    <source>
        <dbReference type="RefSeq" id="XP_022094024.1"/>
    </source>
</evidence>
<dbReference type="Gene3D" id="1.20.1250.20">
    <property type="entry name" value="MFS general substrate transporter like domains"/>
    <property type="match status" value="1"/>
</dbReference>
<feature type="transmembrane region" description="Helical" evidence="2">
    <location>
        <begin position="80"/>
        <end position="99"/>
    </location>
</feature>
<feature type="transmembrane region" description="Helical" evidence="2">
    <location>
        <begin position="254"/>
        <end position="277"/>
    </location>
</feature>
<keyword evidence="4" id="KW-1185">Reference proteome</keyword>
<feature type="transmembrane region" description="Helical" evidence="2">
    <location>
        <begin position="346"/>
        <end position="369"/>
    </location>
</feature>
<dbReference type="PANTHER" id="PTHR11360">
    <property type="entry name" value="MONOCARBOXYLATE TRANSPORTER"/>
    <property type="match status" value="1"/>
</dbReference>
<name>A0A8B7YL88_ACAPL</name>
<comment type="subcellular location">
    <subcellularLocation>
        <location evidence="1">Membrane</location>
        <topology evidence="1">Multi-pass membrane protein</topology>
    </subcellularLocation>
</comment>
<evidence type="ECO:0000313" key="4">
    <source>
        <dbReference type="Proteomes" id="UP000694845"/>
    </source>
</evidence>
<feature type="transmembrane region" description="Helical" evidence="2">
    <location>
        <begin position="49"/>
        <end position="73"/>
    </location>
</feature>
<evidence type="ECO:0000256" key="1">
    <source>
        <dbReference type="ARBA" id="ARBA00004141"/>
    </source>
</evidence>
<dbReference type="PROSITE" id="PS50850">
    <property type="entry name" value="MFS"/>
    <property type="match status" value="1"/>
</dbReference>
<evidence type="ECO:0000256" key="2">
    <source>
        <dbReference type="SAM" id="Phobius"/>
    </source>
</evidence>
<feature type="transmembrane region" description="Helical" evidence="2">
    <location>
        <begin position="317"/>
        <end position="340"/>
    </location>
</feature>
<dbReference type="OrthoDB" id="2213137at2759"/>
<dbReference type="PANTHER" id="PTHR11360:SF303">
    <property type="entry name" value="MAJOR FACILITATOR SUPERFAMILY (MFS) PROFILE DOMAIN-CONTAINING PROTEIN"/>
    <property type="match status" value="1"/>
</dbReference>
<dbReference type="OMA" id="CCWITFV"/>
<dbReference type="AlphaFoldDB" id="A0A8B7YL88"/>
<feature type="transmembrane region" description="Helical" evidence="2">
    <location>
        <begin position="105"/>
        <end position="124"/>
    </location>
</feature>
<sequence>MSDPTDIDGGRAYFVLLALHVTYILFAGTSKGLGVLLPTLKEHFDTHTWLVGSIISLVMTTMDFSSLFAGVLSQRVPSRYIVTISGTCVAAGLCLSSIAQTVFQFGIFLGLVTGVGYGFTVIIMEIELARHFHRKYACANGIATAGSSVGLFIMAPLMQVLLDTYGWKGALLILGGLSFNLTACGCLVRPQASLSKKDSNDDCRTTDSQDELETLDAADQDSAPRKPSCSCCLTCRSGFSRLTKAADLAIFKELPFIVVVIVVSCIRFVFSAWTIYFVPHAQDMGFSKVQAAMFVTITAVGNFIGKASHGYIVDRRLITRRVMIGLSTSVTALIFFLDHWMTTEVVMIIACLVNGIALGVAGSMIQVFLKKTVGVERLANSLGWTNVISGFVRLGAGFFPGWIYDQTMSYYFSFVMIGCVSAICPTVLILHYLICRRPRQGSYDLIFT</sequence>
<keyword evidence="2" id="KW-1133">Transmembrane helix</keyword>
<proteinExistence type="predicted"/>
<feature type="transmembrane region" description="Helical" evidence="2">
    <location>
        <begin position="410"/>
        <end position="434"/>
    </location>
</feature>